<dbReference type="PROSITE" id="PS50835">
    <property type="entry name" value="IG_LIKE"/>
    <property type="match status" value="2"/>
</dbReference>
<dbReference type="InterPro" id="IPR036179">
    <property type="entry name" value="Ig-like_dom_sf"/>
</dbReference>
<evidence type="ECO:0000256" key="1">
    <source>
        <dbReference type="ARBA" id="ARBA00023319"/>
    </source>
</evidence>
<dbReference type="Pfam" id="PF07654">
    <property type="entry name" value="C1-set"/>
    <property type="match status" value="1"/>
</dbReference>
<feature type="domain" description="Ig-like" evidence="3">
    <location>
        <begin position="313"/>
        <end position="413"/>
    </location>
</feature>
<dbReference type="SMART" id="SM00409">
    <property type="entry name" value="IG"/>
    <property type="match status" value="1"/>
</dbReference>
<organism evidence="4 5">
    <name type="scientific">Paramormyrops kingsleyae</name>
    <dbReference type="NCBI Taxonomy" id="1676925"/>
    <lineage>
        <taxon>Eukaryota</taxon>
        <taxon>Metazoa</taxon>
        <taxon>Chordata</taxon>
        <taxon>Craniata</taxon>
        <taxon>Vertebrata</taxon>
        <taxon>Euteleostomi</taxon>
        <taxon>Actinopterygii</taxon>
        <taxon>Neopterygii</taxon>
        <taxon>Teleostei</taxon>
        <taxon>Osteoglossocephala</taxon>
        <taxon>Osteoglossomorpha</taxon>
        <taxon>Osteoglossiformes</taxon>
        <taxon>Mormyridae</taxon>
        <taxon>Paramormyrops</taxon>
    </lineage>
</organism>
<reference evidence="4" key="2">
    <citation type="submission" date="2025-09" db="UniProtKB">
        <authorList>
            <consortium name="Ensembl"/>
        </authorList>
    </citation>
    <scope>IDENTIFICATION</scope>
</reference>
<dbReference type="InterPro" id="IPR013106">
    <property type="entry name" value="Ig_V-set"/>
</dbReference>
<dbReference type="SMART" id="SM00407">
    <property type="entry name" value="IGc1"/>
    <property type="match status" value="1"/>
</dbReference>
<dbReference type="InterPro" id="IPR007110">
    <property type="entry name" value="Ig-like_dom"/>
</dbReference>
<dbReference type="STRING" id="1676925.ENSPKIP00000024665"/>
<dbReference type="CDD" id="cd05771">
    <property type="entry name" value="IgC1_Tapasin_R"/>
    <property type="match status" value="1"/>
</dbReference>
<reference evidence="4" key="1">
    <citation type="submission" date="2025-08" db="UniProtKB">
        <authorList>
            <consortium name="Ensembl"/>
        </authorList>
    </citation>
    <scope>IDENTIFICATION</scope>
</reference>
<protein>
    <submittedName>
        <fullName evidence="4">TAP binding protein like</fullName>
    </submittedName>
</protein>
<keyword evidence="1" id="KW-0393">Immunoglobulin domain</keyword>
<dbReference type="InterPro" id="IPR013783">
    <property type="entry name" value="Ig-like_fold"/>
</dbReference>
<sequence length="445" mass="48191">MLCCQQLFFQVAVLCHYVLHVLSPCPGSGADVVLSCSLVEEGMGAGGFGGLFSRTPATLVLRELPVVEEMSTETITPYNAPTNPDPNDIIFETKVASIDIPESELLLHADCNEQEVTCEISPYFPQGTEEDSYQAYFIGSVQLEGGGISLTLVLRTLPLGHEGHESVTSPLMQKKLGLPLSQSGTLLTEVAFLVFSRTLSVMAPIGGEALLDCGFKLPGHTPEQEIGLEWRLQHKGHGRRILEMKALGSDEGPTVTIERDGSSVEPALALGERNVSLSLINLNASDEGTYICTVMSGLFQAQQVMQLHVVQPPRVSLSVDEVVPHDDLPQRVSCHCERYYPLDVQVEWLSLPPGASEPIPLSKDVSLSSHRQYSDGTLSLSSYLTLWPSDQPPGTTITCQVSHHSLATPLSLSFVVSAPKPGQPYLMIAVLLGATLLFVFQMLRS</sequence>
<feature type="signal peptide" evidence="2">
    <location>
        <begin position="1"/>
        <end position="30"/>
    </location>
</feature>
<dbReference type="GeneTree" id="ENSGT00940000160453"/>
<dbReference type="InterPro" id="IPR003599">
    <property type="entry name" value="Ig_sub"/>
</dbReference>
<accession>A0A3B3S3F6</accession>
<dbReference type="InterPro" id="IPR003597">
    <property type="entry name" value="Ig_C1-set"/>
</dbReference>
<keyword evidence="5" id="KW-1185">Reference proteome</keyword>
<evidence type="ECO:0000256" key="2">
    <source>
        <dbReference type="SAM" id="SignalP"/>
    </source>
</evidence>
<dbReference type="Proteomes" id="UP000261540">
    <property type="component" value="Unplaced"/>
</dbReference>
<name>A0A3B3S3F6_9TELE</name>
<evidence type="ECO:0000313" key="4">
    <source>
        <dbReference type="Ensembl" id="ENSPKIP00000024665.1"/>
    </source>
</evidence>
<feature type="domain" description="Ig-like" evidence="3">
    <location>
        <begin position="206"/>
        <end position="305"/>
    </location>
</feature>
<evidence type="ECO:0000313" key="5">
    <source>
        <dbReference type="Proteomes" id="UP000261540"/>
    </source>
</evidence>
<dbReference type="SUPFAM" id="SSF48726">
    <property type="entry name" value="Immunoglobulin"/>
    <property type="match status" value="2"/>
</dbReference>
<dbReference type="Pfam" id="PF07686">
    <property type="entry name" value="V-set"/>
    <property type="match status" value="1"/>
</dbReference>
<evidence type="ECO:0000259" key="3">
    <source>
        <dbReference type="PROSITE" id="PS50835"/>
    </source>
</evidence>
<dbReference type="Ensembl" id="ENSPKIT00000005378.1">
    <property type="protein sequence ID" value="ENSPKIP00000024665.1"/>
    <property type="gene ID" value="ENSPKIG00000007806.1"/>
</dbReference>
<proteinExistence type="predicted"/>
<feature type="chain" id="PRO_5017375851" evidence="2">
    <location>
        <begin position="31"/>
        <end position="445"/>
    </location>
</feature>
<dbReference type="PANTHER" id="PTHR23411">
    <property type="entry name" value="TAPASIN"/>
    <property type="match status" value="1"/>
</dbReference>
<dbReference type="InterPro" id="IPR050380">
    <property type="entry name" value="Immune_Resp_Modulators"/>
</dbReference>
<dbReference type="AlphaFoldDB" id="A0A3B3S3F6"/>
<dbReference type="Gene3D" id="2.60.40.10">
    <property type="entry name" value="Immunoglobulins"/>
    <property type="match status" value="3"/>
</dbReference>
<keyword evidence="2" id="KW-0732">Signal</keyword>